<evidence type="ECO:0000313" key="2">
    <source>
        <dbReference type="Proteomes" id="UP000250796"/>
    </source>
</evidence>
<name>A0A7Z7LDH8_9BACT</name>
<dbReference type="Proteomes" id="UP000250796">
    <property type="component" value="Chromosome MESINF"/>
</dbReference>
<proteinExistence type="predicted"/>
<organism evidence="1 2">
    <name type="scientific">Mesotoga infera</name>
    <dbReference type="NCBI Taxonomy" id="1236046"/>
    <lineage>
        <taxon>Bacteria</taxon>
        <taxon>Thermotogati</taxon>
        <taxon>Thermotogota</taxon>
        <taxon>Thermotogae</taxon>
        <taxon>Kosmotogales</taxon>
        <taxon>Kosmotogaceae</taxon>
        <taxon>Mesotoga</taxon>
    </lineage>
</organism>
<accession>A0A7Z7LDH8</accession>
<dbReference type="EMBL" id="LS974202">
    <property type="protein sequence ID" value="SSC12051.1"/>
    <property type="molecule type" value="Genomic_DNA"/>
</dbReference>
<keyword evidence="2" id="KW-1185">Reference proteome</keyword>
<reference evidence="1 2" key="1">
    <citation type="submission" date="2017-01" db="EMBL/GenBank/DDBJ databases">
        <authorList>
            <person name="Erauso G."/>
        </authorList>
    </citation>
    <scope>NUCLEOTIDE SEQUENCE [LARGE SCALE GENOMIC DNA]</scope>
    <source>
        <strain evidence="1">MESINF1</strain>
    </source>
</reference>
<dbReference type="KEGG" id="minf:MESINF_0602"/>
<dbReference type="AlphaFoldDB" id="A0A7Z7LDH8"/>
<evidence type="ECO:0000313" key="1">
    <source>
        <dbReference type="EMBL" id="SSC12051.1"/>
    </source>
</evidence>
<sequence>MIISIKNPSDFLHIIVSTITVGVERFEDAKGIYYERRLHRLRELDNRLY</sequence>
<gene>
    <name evidence="1" type="ORF">MESINF_0602</name>
</gene>
<protein>
    <submittedName>
        <fullName evidence="1">Uncharacterized protein</fullName>
    </submittedName>
</protein>